<protein>
    <submittedName>
        <fullName evidence="8">Methyl-accepting chemotaxis protein</fullName>
    </submittedName>
</protein>
<evidence type="ECO:0000256" key="1">
    <source>
        <dbReference type="ARBA" id="ARBA00004370"/>
    </source>
</evidence>
<dbReference type="PANTHER" id="PTHR43531:SF11">
    <property type="entry name" value="METHYL-ACCEPTING CHEMOTAXIS PROTEIN 3"/>
    <property type="match status" value="1"/>
</dbReference>
<dbReference type="Proteomes" id="UP000545037">
    <property type="component" value="Unassembled WGS sequence"/>
</dbReference>
<dbReference type="EMBL" id="JACHOR010000006">
    <property type="protein sequence ID" value="MBB5747687.1"/>
    <property type="molecule type" value="Genomic_DNA"/>
</dbReference>
<keyword evidence="5" id="KW-0472">Membrane</keyword>
<evidence type="ECO:0000256" key="5">
    <source>
        <dbReference type="SAM" id="Phobius"/>
    </source>
</evidence>
<keyword evidence="9" id="KW-1185">Reference proteome</keyword>
<dbReference type="GO" id="GO:0006935">
    <property type="term" value="P:chemotaxis"/>
    <property type="evidence" value="ECO:0007669"/>
    <property type="project" value="UniProtKB-KW"/>
</dbReference>
<accession>A0A7W9FFQ1</accession>
<feature type="transmembrane region" description="Helical" evidence="5">
    <location>
        <begin position="12"/>
        <end position="32"/>
    </location>
</feature>
<reference evidence="8 9" key="1">
    <citation type="submission" date="2020-08" db="EMBL/GenBank/DDBJ databases">
        <title>Genomic Encyclopedia of Type Strains, Phase IV (KMG-IV): sequencing the most valuable type-strain genomes for metagenomic binning, comparative biology and taxonomic classification.</title>
        <authorList>
            <person name="Goeker M."/>
        </authorList>
    </citation>
    <scope>NUCLEOTIDE SEQUENCE [LARGE SCALE GENOMIC DNA]</scope>
    <source>
        <strain evidence="8 9">DSM 4737</strain>
    </source>
</reference>
<dbReference type="CDD" id="cd11386">
    <property type="entry name" value="MCP_signal"/>
    <property type="match status" value="1"/>
</dbReference>
<comment type="similarity">
    <text evidence="3">Belongs to the methyl-accepting chemotaxis (MCP) protein family.</text>
</comment>
<evidence type="ECO:0000256" key="3">
    <source>
        <dbReference type="ARBA" id="ARBA00029447"/>
    </source>
</evidence>
<comment type="caution">
    <text evidence="8">The sequence shown here is derived from an EMBL/GenBank/DDBJ whole genome shotgun (WGS) entry which is preliminary data.</text>
</comment>
<feature type="transmembrane region" description="Helical" evidence="5">
    <location>
        <begin position="123"/>
        <end position="143"/>
    </location>
</feature>
<evidence type="ECO:0000256" key="2">
    <source>
        <dbReference type="ARBA" id="ARBA00022500"/>
    </source>
</evidence>
<comment type="subcellular location">
    <subcellularLocation>
        <location evidence="1">Membrane</location>
    </subcellularLocation>
</comment>
<dbReference type="FunFam" id="1.10.287.950:FF:000001">
    <property type="entry name" value="Methyl-accepting chemotaxis sensory transducer"/>
    <property type="match status" value="1"/>
</dbReference>
<dbReference type="PANTHER" id="PTHR43531">
    <property type="entry name" value="PROTEIN ICFG"/>
    <property type="match status" value="1"/>
</dbReference>
<keyword evidence="5" id="KW-1133">Transmembrane helix</keyword>
<feature type="transmembrane region" description="Helical" evidence="5">
    <location>
        <begin position="149"/>
        <end position="175"/>
    </location>
</feature>
<dbReference type="GO" id="GO:0007165">
    <property type="term" value="P:signal transduction"/>
    <property type="evidence" value="ECO:0007669"/>
    <property type="project" value="UniProtKB-KW"/>
</dbReference>
<dbReference type="InterPro" id="IPR003660">
    <property type="entry name" value="HAMP_dom"/>
</dbReference>
<keyword evidence="5" id="KW-0812">Transmembrane</keyword>
<sequence length="543" mass="56665">MIFQTRDLAHQRAVGSTVIFSLSWVLAAAGLAQSLMLGSDLVRTLLPVVLIAGLQTVAWAMFRARSIGRMLSAILLMAQVSTLVAALAGHPFQTDMHMAYFAALAVVVIYCDWRAIIGGAATVAVHHLVLSFVLPDLVFPGSADLGRVIFHAVILIVEAAVLAWSAASVTAMFAANALSQAKADEATARVVDASAALAVSRAEADRIAAEKQMRDLEIAREQSLIVEQTAAGLSALARGDVTYRIPGRFPGQYAKLQDDFNSAISALQSDLTVIDANARSIVSGAGEISYASDDLSRRTEQQAAGLEETAAALDQITATVNRTASGAREASATVQAARSDAETSGAVMREAVSAMDAIHTSAHQITQTIGVIDEIAFQTNLLALNAGVEAARAGDAGRGFAVVASEVRALAQRSAIAAKEIKVLISSSTTQVNAGVALVGQTGEALQRIMGRVAEIDGLVSEIAASTQEQATGLREVNSAVNMMDQVTQQNAAMVEQSTAASQSLTTEAGQLVKLIARFQLGDVARQGSVRSSTGRLETRAAA</sequence>
<feature type="domain" description="Methyl-accepting transducer" evidence="6">
    <location>
        <begin position="277"/>
        <end position="506"/>
    </location>
</feature>
<dbReference type="SMART" id="SM00283">
    <property type="entry name" value="MA"/>
    <property type="match status" value="1"/>
</dbReference>
<dbReference type="Gene3D" id="1.10.287.950">
    <property type="entry name" value="Methyl-accepting chemotaxis protein"/>
    <property type="match status" value="1"/>
</dbReference>
<proteinExistence type="inferred from homology"/>
<dbReference type="GO" id="GO:0004888">
    <property type="term" value="F:transmembrane signaling receptor activity"/>
    <property type="evidence" value="ECO:0007669"/>
    <property type="project" value="InterPro"/>
</dbReference>
<dbReference type="SUPFAM" id="SSF58104">
    <property type="entry name" value="Methyl-accepting chemotaxis protein (MCP) signaling domain"/>
    <property type="match status" value="1"/>
</dbReference>
<evidence type="ECO:0000313" key="9">
    <source>
        <dbReference type="Proteomes" id="UP000545037"/>
    </source>
</evidence>
<dbReference type="PRINTS" id="PR00260">
    <property type="entry name" value="CHEMTRNSDUCR"/>
</dbReference>
<evidence type="ECO:0000259" key="7">
    <source>
        <dbReference type="PROSITE" id="PS50885"/>
    </source>
</evidence>
<dbReference type="PROSITE" id="PS50111">
    <property type="entry name" value="CHEMOTAXIS_TRANSDUC_2"/>
    <property type="match status" value="1"/>
</dbReference>
<name>A0A7W9FFQ1_9CAUL</name>
<dbReference type="GO" id="GO:0016020">
    <property type="term" value="C:membrane"/>
    <property type="evidence" value="ECO:0007669"/>
    <property type="project" value="UniProtKB-SubCell"/>
</dbReference>
<dbReference type="InterPro" id="IPR051310">
    <property type="entry name" value="MCP_chemotaxis"/>
</dbReference>
<dbReference type="InterPro" id="IPR004089">
    <property type="entry name" value="MCPsignal_dom"/>
</dbReference>
<gene>
    <name evidence="8" type="ORF">GGR13_003315</name>
</gene>
<organism evidence="8 9">
    <name type="scientific">Brevundimonas variabilis</name>
    <dbReference type="NCBI Taxonomy" id="74312"/>
    <lineage>
        <taxon>Bacteria</taxon>
        <taxon>Pseudomonadati</taxon>
        <taxon>Pseudomonadota</taxon>
        <taxon>Alphaproteobacteria</taxon>
        <taxon>Caulobacterales</taxon>
        <taxon>Caulobacteraceae</taxon>
        <taxon>Brevundimonas</taxon>
    </lineage>
</organism>
<evidence type="ECO:0000256" key="4">
    <source>
        <dbReference type="PROSITE-ProRule" id="PRU00284"/>
    </source>
</evidence>
<dbReference type="InterPro" id="IPR004090">
    <property type="entry name" value="Chemotax_Me-accpt_rcpt"/>
</dbReference>
<dbReference type="AlphaFoldDB" id="A0A7W9FFQ1"/>
<keyword evidence="2" id="KW-0145">Chemotaxis</keyword>
<dbReference type="RefSeq" id="WP_183214663.1">
    <property type="nucleotide sequence ID" value="NZ_JACHOR010000006.1"/>
</dbReference>
<evidence type="ECO:0000259" key="6">
    <source>
        <dbReference type="PROSITE" id="PS50111"/>
    </source>
</evidence>
<feature type="domain" description="HAMP" evidence="7">
    <location>
        <begin position="220"/>
        <end position="272"/>
    </location>
</feature>
<evidence type="ECO:0000313" key="8">
    <source>
        <dbReference type="EMBL" id="MBB5747687.1"/>
    </source>
</evidence>
<dbReference type="Pfam" id="PF00015">
    <property type="entry name" value="MCPsignal"/>
    <property type="match status" value="1"/>
</dbReference>
<feature type="transmembrane region" description="Helical" evidence="5">
    <location>
        <begin position="74"/>
        <end position="92"/>
    </location>
</feature>
<feature type="transmembrane region" description="Helical" evidence="5">
    <location>
        <begin position="44"/>
        <end position="62"/>
    </location>
</feature>
<keyword evidence="4" id="KW-0807">Transducer</keyword>
<dbReference type="PROSITE" id="PS50885">
    <property type="entry name" value="HAMP"/>
    <property type="match status" value="1"/>
</dbReference>